<feature type="non-terminal residue" evidence="13">
    <location>
        <position position="1"/>
    </location>
</feature>
<dbReference type="GO" id="GO:0005634">
    <property type="term" value="C:nucleus"/>
    <property type="evidence" value="ECO:0007669"/>
    <property type="project" value="UniProtKB-SubCell"/>
</dbReference>
<keyword evidence="8" id="KW-0943">RNA-mediated gene silencing</keyword>
<evidence type="ECO:0000313" key="13">
    <source>
        <dbReference type="EMBL" id="KAK3026531.1"/>
    </source>
</evidence>
<dbReference type="GO" id="GO:0016887">
    <property type="term" value="F:ATP hydrolysis activity"/>
    <property type="evidence" value="ECO:0007669"/>
    <property type="project" value="InterPro"/>
</dbReference>
<evidence type="ECO:0000256" key="4">
    <source>
        <dbReference type="ARBA" id="ARBA00022759"/>
    </source>
</evidence>
<evidence type="ECO:0000313" key="14">
    <source>
        <dbReference type="Proteomes" id="UP001188597"/>
    </source>
</evidence>
<dbReference type="InterPro" id="IPR045261">
    <property type="entry name" value="MORC_ATPase"/>
</dbReference>
<keyword evidence="3" id="KW-0540">Nuclease</keyword>
<dbReference type="GO" id="GO:0031349">
    <property type="term" value="P:positive regulation of defense response"/>
    <property type="evidence" value="ECO:0007669"/>
    <property type="project" value="UniProtKB-ARBA"/>
</dbReference>
<dbReference type="PANTHER" id="PTHR23336:SF50">
    <property type="entry name" value="PROTEIN MICRORCHIDIA 1-RELATED"/>
    <property type="match status" value="1"/>
</dbReference>
<evidence type="ECO:0000256" key="7">
    <source>
        <dbReference type="ARBA" id="ARBA00023054"/>
    </source>
</evidence>
<dbReference type="GO" id="GO:0004519">
    <property type="term" value="F:endonuclease activity"/>
    <property type="evidence" value="ECO:0007669"/>
    <property type="project" value="UniProtKB-KW"/>
</dbReference>
<keyword evidence="4" id="KW-0255">Endonuclease</keyword>
<comment type="caution">
    <text evidence="13">The sequence shown here is derived from an EMBL/GenBank/DDBJ whole genome shotgun (WGS) entry which is preliminary data.</text>
</comment>
<evidence type="ECO:0000259" key="12">
    <source>
        <dbReference type="Pfam" id="PF17942"/>
    </source>
</evidence>
<dbReference type="Gene3D" id="3.30.565.10">
    <property type="entry name" value="Histidine kinase-like ATPase, C-terminal domain"/>
    <property type="match status" value="1"/>
</dbReference>
<dbReference type="SUPFAM" id="SSF55874">
    <property type="entry name" value="ATPase domain of HSP90 chaperone/DNA topoisomerase II/histidine kinase"/>
    <property type="match status" value="1"/>
</dbReference>
<reference evidence="13" key="1">
    <citation type="submission" date="2022-12" db="EMBL/GenBank/DDBJ databases">
        <title>Draft genome assemblies for two species of Escallonia (Escalloniales).</title>
        <authorList>
            <person name="Chanderbali A."/>
            <person name="Dervinis C."/>
            <person name="Anghel I."/>
            <person name="Soltis D."/>
            <person name="Soltis P."/>
            <person name="Zapata F."/>
        </authorList>
    </citation>
    <scope>NUCLEOTIDE SEQUENCE</scope>
    <source>
        <strain evidence="13">UCBG64.0493</strain>
        <tissue evidence="13">Leaf</tissue>
    </source>
</reference>
<keyword evidence="9" id="KW-0234">DNA repair</keyword>
<dbReference type="PANTHER" id="PTHR23336">
    <property type="entry name" value="ZINC FINGER CW-TYPE COILED-COIL DOMAIN PROTEIN 3"/>
    <property type="match status" value="1"/>
</dbReference>
<comment type="similarity">
    <text evidence="2">Belongs to the MORC ATPase protein family.</text>
</comment>
<dbReference type="Pfam" id="PF13589">
    <property type="entry name" value="HATPase_c_3"/>
    <property type="match status" value="1"/>
</dbReference>
<evidence type="ECO:0000256" key="10">
    <source>
        <dbReference type="ARBA" id="ARBA00023242"/>
    </source>
</evidence>
<keyword evidence="4" id="KW-0378">Hydrolase</keyword>
<feature type="region of interest" description="Disordered" evidence="11">
    <location>
        <begin position="1"/>
        <end position="49"/>
    </location>
</feature>
<evidence type="ECO:0000256" key="3">
    <source>
        <dbReference type="ARBA" id="ARBA00022722"/>
    </source>
</evidence>
<feature type="domain" description="Morc S5" evidence="12">
    <location>
        <begin position="392"/>
        <end position="531"/>
    </location>
</feature>
<evidence type="ECO:0000256" key="1">
    <source>
        <dbReference type="ARBA" id="ARBA00004123"/>
    </source>
</evidence>
<organism evidence="13 14">
    <name type="scientific">Escallonia herrerae</name>
    <dbReference type="NCBI Taxonomy" id="1293975"/>
    <lineage>
        <taxon>Eukaryota</taxon>
        <taxon>Viridiplantae</taxon>
        <taxon>Streptophyta</taxon>
        <taxon>Embryophyta</taxon>
        <taxon>Tracheophyta</taxon>
        <taxon>Spermatophyta</taxon>
        <taxon>Magnoliopsida</taxon>
        <taxon>eudicotyledons</taxon>
        <taxon>Gunneridae</taxon>
        <taxon>Pentapetalae</taxon>
        <taxon>asterids</taxon>
        <taxon>campanulids</taxon>
        <taxon>Escalloniales</taxon>
        <taxon>Escalloniaceae</taxon>
        <taxon>Escallonia</taxon>
    </lineage>
</organism>
<keyword evidence="10" id="KW-0539">Nucleus</keyword>
<evidence type="ECO:0000256" key="2">
    <source>
        <dbReference type="ARBA" id="ARBA00007845"/>
    </source>
</evidence>
<feature type="compositionally biased region" description="Polar residues" evidence="11">
    <location>
        <begin position="31"/>
        <end position="49"/>
    </location>
</feature>
<keyword evidence="7" id="KW-0175">Coiled coil</keyword>
<protein>
    <recommendedName>
        <fullName evidence="12">Morc S5 domain-containing protein</fullName>
    </recommendedName>
</protein>
<evidence type="ECO:0000256" key="11">
    <source>
        <dbReference type="SAM" id="MobiDB-lite"/>
    </source>
</evidence>
<dbReference type="AlphaFoldDB" id="A0AA88WEW9"/>
<keyword evidence="14" id="KW-1185">Reference proteome</keyword>
<dbReference type="GO" id="GO:0006281">
    <property type="term" value="P:DNA repair"/>
    <property type="evidence" value="ECO:0007669"/>
    <property type="project" value="UniProtKB-KW"/>
</dbReference>
<dbReference type="Pfam" id="PF17942">
    <property type="entry name" value="Morc6_S5"/>
    <property type="match status" value="1"/>
</dbReference>
<dbReference type="InterPro" id="IPR036890">
    <property type="entry name" value="HATPase_C_sf"/>
</dbReference>
<dbReference type="InterPro" id="IPR041006">
    <property type="entry name" value="Morc_S5"/>
</dbReference>
<keyword evidence="5" id="KW-0227">DNA damage</keyword>
<evidence type="ECO:0000256" key="5">
    <source>
        <dbReference type="ARBA" id="ARBA00022763"/>
    </source>
</evidence>
<dbReference type="EMBL" id="JAVXUP010000497">
    <property type="protein sequence ID" value="KAK3026531.1"/>
    <property type="molecule type" value="Genomic_DNA"/>
</dbReference>
<dbReference type="Proteomes" id="UP001188597">
    <property type="component" value="Unassembled WGS sequence"/>
</dbReference>
<dbReference type="GO" id="GO:0031047">
    <property type="term" value="P:regulatory ncRNA-mediated gene silencing"/>
    <property type="evidence" value="ECO:0007669"/>
    <property type="project" value="UniProtKB-KW"/>
</dbReference>
<evidence type="ECO:0000256" key="9">
    <source>
        <dbReference type="ARBA" id="ARBA00023204"/>
    </source>
</evidence>
<gene>
    <name evidence="13" type="ORF">RJ639_041828</name>
</gene>
<dbReference type="GO" id="GO:0006325">
    <property type="term" value="P:chromatin organization"/>
    <property type="evidence" value="ECO:0007669"/>
    <property type="project" value="UniProtKB-KW"/>
</dbReference>
<keyword evidence="6" id="KW-0156">Chromatin regulator</keyword>
<feature type="region of interest" description="Disordered" evidence="11">
    <location>
        <begin position="542"/>
        <end position="568"/>
    </location>
</feature>
<evidence type="ECO:0000256" key="8">
    <source>
        <dbReference type="ARBA" id="ARBA00023158"/>
    </source>
</evidence>
<sequence>MPPKQDKNPANVVDIASSDDEGGTGAEKRNSTPPNRPHSQSRPQVKSSISKTLESRSFWKAGAYDIGPTTMLVFIQSFCIRTLPLISGHLELLEMMEKYRDIVMYRYVLAYTSLRAIAELLDNSVDEVCHGASFVKVDRIYNARDNSPALLFQDDGGGMDPESLRKCMSLGYSSKKTNTTIGQLNNGKEFDILLKEDWGWVNHGKDFDISLEEDMFLLSSNIKGLGAHPYTNGNGFKTSTMRLGADVIVFSRASSTSQATQSIGLLSYTFLRRTGQDDVIVPMVDFDVSDHLAEPIIYSSQDDWSANLKIILEWSPFASKDDLMRQFEDIGLHGTKVIVYNLWLNDEGIFELNFDDDDEDIRLRDEASHGSWSKMHKKVRELQSHISYRIRYSLRAYASMLYLRKFTNFQIILRGKPLEQFNIADELKYPKAITYRPQLPTASKEVAVETTIGFIKEAPALGISGFNVYHKNRLIRPFWKVTADGSSKGNGVVGVLEANFIEPAHDKQDFERSSVYFRLEMRLKQMIMEYWRGHCHLIGHQPDGARSKQNERAVQPPVESIEEETRVDGSRSASIEQLCEENIQLFLRCEEQIQKENELKQM</sequence>
<comment type="subcellular location">
    <subcellularLocation>
        <location evidence="1">Nucleus</location>
    </subcellularLocation>
</comment>
<proteinExistence type="inferred from homology"/>
<accession>A0AA88WEW9</accession>
<name>A0AA88WEW9_9ASTE</name>
<evidence type="ECO:0000256" key="6">
    <source>
        <dbReference type="ARBA" id="ARBA00022853"/>
    </source>
</evidence>